<dbReference type="GO" id="GO:0003677">
    <property type="term" value="F:DNA binding"/>
    <property type="evidence" value="ECO:0007669"/>
    <property type="project" value="InterPro"/>
</dbReference>
<dbReference type="EMBL" id="MQVS01000003">
    <property type="protein sequence ID" value="OKL52119.1"/>
    <property type="molecule type" value="Genomic_DNA"/>
</dbReference>
<keyword evidence="2" id="KW-1185">Reference proteome</keyword>
<name>A0A1Q5PXE0_9ACTO</name>
<protein>
    <recommendedName>
        <fullName evidence="3">Transposase</fullName>
    </recommendedName>
</protein>
<dbReference type="STRING" id="52770.BSZ40_04235"/>
<dbReference type="OrthoDB" id="4426778at2"/>
<dbReference type="Pfam" id="PF01527">
    <property type="entry name" value="HTH_Tnp_1"/>
    <property type="match status" value="1"/>
</dbReference>
<dbReference type="InterPro" id="IPR002514">
    <property type="entry name" value="Transposase_8"/>
</dbReference>
<evidence type="ECO:0008006" key="3">
    <source>
        <dbReference type="Google" id="ProtNLM"/>
    </source>
</evidence>
<reference evidence="2" key="1">
    <citation type="submission" date="2016-12" db="EMBL/GenBank/DDBJ databases">
        <authorList>
            <person name="Meng X."/>
        </authorList>
    </citation>
    <scope>NUCLEOTIDE SEQUENCE [LARGE SCALE GENOMIC DNA]</scope>
    <source>
        <strain evidence="2">DSM 20732</strain>
    </source>
</reference>
<dbReference type="GO" id="GO:0006313">
    <property type="term" value="P:DNA transposition"/>
    <property type="evidence" value="ECO:0007669"/>
    <property type="project" value="InterPro"/>
</dbReference>
<evidence type="ECO:0000313" key="1">
    <source>
        <dbReference type="EMBL" id="OKL52119.1"/>
    </source>
</evidence>
<dbReference type="InterPro" id="IPR009057">
    <property type="entry name" value="Homeodomain-like_sf"/>
</dbReference>
<dbReference type="GO" id="GO:0004803">
    <property type="term" value="F:transposase activity"/>
    <property type="evidence" value="ECO:0007669"/>
    <property type="project" value="InterPro"/>
</dbReference>
<dbReference type="AlphaFoldDB" id="A0A1Q5PXE0"/>
<dbReference type="InterPro" id="IPR036388">
    <property type="entry name" value="WH-like_DNA-bd_sf"/>
</dbReference>
<gene>
    <name evidence="1" type="ORF">BSZ40_04235</name>
</gene>
<dbReference type="Gene3D" id="1.10.10.10">
    <property type="entry name" value="Winged helix-like DNA-binding domain superfamily/Winged helix DNA-binding domain"/>
    <property type="match status" value="1"/>
</dbReference>
<organism evidence="1 2">
    <name type="scientific">Buchananella hordeovulneris</name>
    <dbReference type="NCBI Taxonomy" id="52770"/>
    <lineage>
        <taxon>Bacteria</taxon>
        <taxon>Bacillati</taxon>
        <taxon>Actinomycetota</taxon>
        <taxon>Actinomycetes</taxon>
        <taxon>Actinomycetales</taxon>
        <taxon>Actinomycetaceae</taxon>
        <taxon>Buchananella</taxon>
    </lineage>
</organism>
<dbReference type="Proteomes" id="UP000185612">
    <property type="component" value="Unassembled WGS sequence"/>
</dbReference>
<accession>A0A1Q5PXE0</accession>
<proteinExistence type="predicted"/>
<dbReference type="SUPFAM" id="SSF46689">
    <property type="entry name" value="Homeodomain-like"/>
    <property type="match status" value="1"/>
</dbReference>
<comment type="caution">
    <text evidence="1">The sequence shown here is derived from an EMBL/GenBank/DDBJ whole genome shotgun (WGS) entry which is preliminary data.</text>
</comment>
<dbReference type="InParanoid" id="A0A1Q5PXE0"/>
<sequence>MVRERIEQEEGVSQYRAVCDIAPKLGVSWRTLQRWVKQADIYAGVQPGVTSDAAGEIKRLRRENAELWRVTEILKTASAFFAAEPNRP</sequence>
<evidence type="ECO:0000313" key="2">
    <source>
        <dbReference type="Proteomes" id="UP000185612"/>
    </source>
</evidence>